<dbReference type="PROSITE" id="PS00681">
    <property type="entry name" value="CHAPERONINS_CPN10"/>
    <property type="match status" value="1"/>
</dbReference>
<protein>
    <recommendedName>
        <fullName evidence="3">Co-chaperonin GroES</fullName>
    </recommendedName>
    <alternativeName>
        <fullName evidence="3">10 kDa chaperonin</fullName>
    </alternativeName>
    <alternativeName>
        <fullName evidence="3">Chaperonin-10</fullName>
        <shortName evidence="3">Cpn10</shortName>
    </alternativeName>
</protein>
<dbReference type="CDD" id="cd00320">
    <property type="entry name" value="cpn10"/>
    <property type="match status" value="1"/>
</dbReference>
<dbReference type="OrthoDB" id="9806791at2"/>
<dbReference type="RefSeq" id="WP_063984905.1">
    <property type="nucleotide sequence ID" value="NZ_CP017637.1"/>
</dbReference>
<evidence type="ECO:0000256" key="1">
    <source>
        <dbReference type="ARBA" id="ARBA00006975"/>
    </source>
</evidence>
<evidence type="ECO:0000256" key="4">
    <source>
        <dbReference type="RuleBase" id="RU000535"/>
    </source>
</evidence>
<comment type="subcellular location">
    <subcellularLocation>
        <location evidence="3">Cytoplasm</location>
    </subcellularLocation>
</comment>
<dbReference type="InterPro" id="IPR018369">
    <property type="entry name" value="Chaprnonin_Cpn10_CS"/>
</dbReference>
<dbReference type="Pfam" id="PF00166">
    <property type="entry name" value="Cpn10"/>
    <property type="match status" value="1"/>
</dbReference>
<comment type="function">
    <text evidence="3 4">Together with the chaperonin GroEL, plays an essential role in assisting protein folding. The GroEL-GroES system forms a nano-cage that allows encapsulation of the non-native substrate proteins and provides a physical environment optimized to promote and accelerate protein folding. GroES binds to the apical surface of the GroEL ring, thereby capping the opening of the GroEL channel.</text>
</comment>
<dbReference type="AlphaFoldDB" id="A0A1L3FLD9"/>
<dbReference type="GO" id="GO:0051087">
    <property type="term" value="F:protein-folding chaperone binding"/>
    <property type="evidence" value="ECO:0007669"/>
    <property type="project" value="TreeGrafter"/>
</dbReference>
<accession>A0A1L3FLD9</accession>
<dbReference type="NCBIfam" id="NF001531">
    <property type="entry name" value="PRK00364.2-2"/>
    <property type="match status" value="1"/>
</dbReference>
<dbReference type="GO" id="GO:0044183">
    <property type="term" value="F:protein folding chaperone"/>
    <property type="evidence" value="ECO:0007669"/>
    <property type="project" value="InterPro"/>
</dbReference>
<dbReference type="PANTHER" id="PTHR10772:SF58">
    <property type="entry name" value="CO-CHAPERONIN GROES"/>
    <property type="match status" value="1"/>
</dbReference>
<dbReference type="InterPro" id="IPR020818">
    <property type="entry name" value="Chaperonin_GroES"/>
</dbReference>
<dbReference type="GO" id="GO:0051082">
    <property type="term" value="F:unfolded protein binding"/>
    <property type="evidence" value="ECO:0007669"/>
    <property type="project" value="TreeGrafter"/>
</dbReference>
<dbReference type="FunFam" id="2.30.33.40:FF:000001">
    <property type="entry name" value="10 kDa chaperonin"/>
    <property type="match status" value="1"/>
</dbReference>
<organism evidence="5 7">
    <name type="scientific">Bradyrhizobium japonicum</name>
    <dbReference type="NCBI Taxonomy" id="375"/>
    <lineage>
        <taxon>Bacteria</taxon>
        <taxon>Pseudomonadati</taxon>
        <taxon>Pseudomonadota</taxon>
        <taxon>Alphaproteobacteria</taxon>
        <taxon>Hyphomicrobiales</taxon>
        <taxon>Nitrobacteraceae</taxon>
        <taxon>Bradyrhizobium</taxon>
    </lineage>
</organism>
<dbReference type="Proteomes" id="UP000193335">
    <property type="component" value="Unassembled WGS sequence"/>
</dbReference>
<dbReference type="InterPro" id="IPR011032">
    <property type="entry name" value="GroES-like_sf"/>
</dbReference>
<evidence type="ECO:0000313" key="6">
    <source>
        <dbReference type="EMBL" id="OSJ32246.1"/>
    </source>
</evidence>
<dbReference type="GO" id="GO:0005737">
    <property type="term" value="C:cytoplasm"/>
    <property type="evidence" value="ECO:0007669"/>
    <property type="project" value="UniProtKB-SubCell"/>
</dbReference>
<sequence>MKFRPLHDRVVVKRIEADDKTAGGIIIPDTAKEKPSQGEVIAVGPGGRDEAGKLIPIDLKVGDRVLFGKWSGTEVKIDGVDLLIVKESDIMGVLTDLPAAKKKAA</sequence>
<reference evidence="5 7" key="1">
    <citation type="submission" date="2016-11" db="EMBL/GenBank/DDBJ databases">
        <title>Complete Genome Sequence of Bradyrhizobium sp. strain J5, an isolated from soybean nodule in Hokkaido.</title>
        <authorList>
            <person name="Kanehara K."/>
        </authorList>
    </citation>
    <scope>NUCLEOTIDE SEQUENCE [LARGE SCALE GENOMIC DNA]</scope>
    <source>
        <strain evidence="5 7">J5</strain>
    </source>
</reference>
<dbReference type="HAMAP" id="MF_00580">
    <property type="entry name" value="CH10"/>
    <property type="match status" value="1"/>
</dbReference>
<evidence type="ECO:0000256" key="3">
    <source>
        <dbReference type="HAMAP-Rule" id="MF_00580"/>
    </source>
</evidence>
<dbReference type="PANTHER" id="PTHR10772">
    <property type="entry name" value="10 KDA HEAT SHOCK PROTEIN"/>
    <property type="match status" value="1"/>
</dbReference>
<dbReference type="EMBL" id="CP017637">
    <property type="protein sequence ID" value="APG14078.1"/>
    <property type="molecule type" value="Genomic_DNA"/>
</dbReference>
<dbReference type="NCBIfam" id="NF001527">
    <property type="entry name" value="PRK00364.1-2"/>
    <property type="match status" value="1"/>
</dbReference>
<evidence type="ECO:0000313" key="5">
    <source>
        <dbReference type="EMBL" id="APG14078.1"/>
    </source>
</evidence>
<keyword evidence="3" id="KW-0963">Cytoplasm</keyword>
<dbReference type="EMBL" id="NAFL01000250">
    <property type="protein sequence ID" value="OSJ32246.1"/>
    <property type="molecule type" value="Genomic_DNA"/>
</dbReference>
<dbReference type="Proteomes" id="UP000181962">
    <property type="component" value="Chromosome"/>
</dbReference>
<dbReference type="Gene3D" id="2.30.33.40">
    <property type="entry name" value="GroES chaperonin"/>
    <property type="match status" value="1"/>
</dbReference>
<reference evidence="6 8" key="2">
    <citation type="submission" date="2017-03" db="EMBL/GenBank/DDBJ databases">
        <title>Whole genome sequences of fourteen strains of Bradyrhizobium canariense and one strain of Bradyrhizobium japonicum isolated from Lupinus (Papilionoideae: Genisteae) species in Algeria.</title>
        <authorList>
            <person name="Crovadore J."/>
            <person name="Chekireb D."/>
            <person name="Brachmann A."/>
            <person name="Chablais R."/>
            <person name="Cochard B."/>
            <person name="Lefort F."/>
        </authorList>
    </citation>
    <scope>NUCLEOTIDE SEQUENCE [LARGE SCALE GENOMIC DNA]</scope>
    <source>
        <strain evidence="6 8">UBMA197</strain>
    </source>
</reference>
<proteinExistence type="inferred from homology"/>
<dbReference type="SMART" id="SM00883">
    <property type="entry name" value="Cpn10"/>
    <property type="match status" value="1"/>
</dbReference>
<dbReference type="GO" id="GO:0005524">
    <property type="term" value="F:ATP binding"/>
    <property type="evidence" value="ECO:0007669"/>
    <property type="project" value="InterPro"/>
</dbReference>
<dbReference type="NCBIfam" id="NF001529">
    <property type="entry name" value="PRK00364.1-5"/>
    <property type="match status" value="1"/>
</dbReference>
<name>A0A1L3FLD9_BRAJP</name>
<keyword evidence="2 3" id="KW-0143">Chaperone</keyword>
<gene>
    <name evidence="3" type="primary">groES</name>
    <name evidence="3" type="synonym">groS</name>
    <name evidence="5" type="ORF">BKD09_37565</name>
    <name evidence="6" type="ORF">BSZ19_19275</name>
</gene>
<dbReference type="GO" id="GO:0046872">
    <property type="term" value="F:metal ion binding"/>
    <property type="evidence" value="ECO:0007669"/>
    <property type="project" value="TreeGrafter"/>
</dbReference>
<evidence type="ECO:0000256" key="2">
    <source>
        <dbReference type="ARBA" id="ARBA00023186"/>
    </source>
</evidence>
<evidence type="ECO:0000313" key="7">
    <source>
        <dbReference type="Proteomes" id="UP000181962"/>
    </source>
</evidence>
<dbReference type="InterPro" id="IPR037124">
    <property type="entry name" value="Chaperonin_GroES_sf"/>
</dbReference>
<dbReference type="NCBIfam" id="NF001533">
    <property type="entry name" value="PRK00364.2-4"/>
    <property type="match status" value="1"/>
</dbReference>
<dbReference type="PRINTS" id="PR00297">
    <property type="entry name" value="CHAPERONIN10"/>
</dbReference>
<comment type="subunit">
    <text evidence="3">Heptamer of 7 subunits arranged in a ring. Interacts with the chaperonin GroEL.</text>
</comment>
<comment type="similarity">
    <text evidence="1 3 4">Belongs to the GroES chaperonin family.</text>
</comment>
<evidence type="ECO:0000313" key="8">
    <source>
        <dbReference type="Proteomes" id="UP000193335"/>
    </source>
</evidence>
<dbReference type="SUPFAM" id="SSF50129">
    <property type="entry name" value="GroES-like"/>
    <property type="match status" value="1"/>
</dbReference>